<sequence length="68" mass="8378">MLHTKTPAGTYDENDYWTVTYINILSENSDEHKEVVREYGDCDNAYEDYCYYKKKWWAQDCTYNHHRR</sequence>
<evidence type="ECO:0000313" key="1">
    <source>
        <dbReference type="EMBL" id="SDP06671.1"/>
    </source>
</evidence>
<proteinExistence type="predicted"/>
<dbReference type="AlphaFoldDB" id="A0A1H0PNJ6"/>
<organism evidence="1 2">
    <name type="scientific">Litchfieldia salsa</name>
    <dbReference type="NCBI Taxonomy" id="930152"/>
    <lineage>
        <taxon>Bacteria</taxon>
        <taxon>Bacillati</taxon>
        <taxon>Bacillota</taxon>
        <taxon>Bacilli</taxon>
        <taxon>Bacillales</taxon>
        <taxon>Bacillaceae</taxon>
        <taxon>Litchfieldia</taxon>
    </lineage>
</organism>
<keyword evidence="2" id="KW-1185">Reference proteome</keyword>
<protein>
    <submittedName>
        <fullName evidence="1">Uncharacterized protein</fullName>
    </submittedName>
</protein>
<dbReference type="RefSeq" id="WP_090849443.1">
    <property type="nucleotide sequence ID" value="NZ_FNJU01000001.1"/>
</dbReference>
<dbReference type="EMBL" id="FNJU01000001">
    <property type="protein sequence ID" value="SDP06671.1"/>
    <property type="molecule type" value="Genomic_DNA"/>
</dbReference>
<name>A0A1H0PNJ6_9BACI</name>
<evidence type="ECO:0000313" key="2">
    <source>
        <dbReference type="Proteomes" id="UP000199159"/>
    </source>
</evidence>
<reference evidence="2" key="1">
    <citation type="submission" date="2016-10" db="EMBL/GenBank/DDBJ databases">
        <authorList>
            <person name="Varghese N."/>
            <person name="Submissions S."/>
        </authorList>
    </citation>
    <scope>NUCLEOTIDE SEQUENCE [LARGE SCALE GENOMIC DNA]</scope>
    <source>
        <strain evidence="2">IBRC-M10078</strain>
    </source>
</reference>
<dbReference type="Proteomes" id="UP000199159">
    <property type="component" value="Unassembled WGS sequence"/>
</dbReference>
<gene>
    <name evidence="1" type="ORF">SAMN05216565_101400</name>
</gene>
<accession>A0A1H0PNJ6</accession>